<evidence type="ECO:0000256" key="1">
    <source>
        <dbReference type="SAM" id="MobiDB-lite"/>
    </source>
</evidence>
<sequence length="89" mass="9487">AAIAGRRRAVAGLGLLGVPGGRRRGPSSFLQRRATATACASSERRRWPAPTAGDGLGGAVPRPIRRRRSSSAWIQRRGFEVELASTPPR</sequence>
<feature type="non-terminal residue" evidence="2">
    <location>
        <position position="1"/>
    </location>
</feature>
<reference evidence="3" key="2">
    <citation type="journal article" date="2008" name="Nucleic Acids Res.">
        <title>The rice annotation project database (RAP-DB): 2008 update.</title>
        <authorList>
            <consortium name="The rice annotation project (RAP)"/>
        </authorList>
    </citation>
    <scope>GENOME REANNOTATION</scope>
    <source>
        <strain evidence="3">cv. Nipponbare</strain>
    </source>
</reference>
<dbReference type="EMBL" id="AP008210">
    <property type="protein sequence ID" value="BAF14345.1"/>
    <property type="molecule type" value="Genomic_DNA"/>
</dbReference>
<dbReference type="Proteomes" id="UP000000763">
    <property type="component" value="Chromosome 4"/>
</dbReference>
<dbReference type="AlphaFoldDB" id="Q0JE92"/>
<protein>
    <submittedName>
        <fullName evidence="2">Os04g0309400 protein</fullName>
    </submittedName>
</protein>
<reference evidence="2 3" key="1">
    <citation type="journal article" date="2005" name="Nature">
        <title>The map-based sequence of the rice genome.</title>
        <authorList>
            <consortium name="International rice genome sequencing project (IRGSP)"/>
            <person name="Matsumoto T."/>
            <person name="Wu J."/>
            <person name="Kanamori H."/>
            <person name="Katayose Y."/>
            <person name="Fujisawa M."/>
            <person name="Namiki N."/>
            <person name="Mizuno H."/>
            <person name="Yamamoto K."/>
            <person name="Antonio B.A."/>
            <person name="Baba T."/>
            <person name="Sakata K."/>
            <person name="Nagamura Y."/>
            <person name="Aoki H."/>
            <person name="Arikawa K."/>
            <person name="Arita K."/>
            <person name="Bito T."/>
            <person name="Chiden Y."/>
            <person name="Fujitsuka N."/>
            <person name="Fukunaka R."/>
            <person name="Hamada M."/>
            <person name="Harada C."/>
            <person name="Hayashi A."/>
            <person name="Hijishita S."/>
            <person name="Honda M."/>
            <person name="Hosokawa S."/>
            <person name="Ichikawa Y."/>
            <person name="Idonuma A."/>
            <person name="Iijima M."/>
            <person name="Ikeda M."/>
            <person name="Ikeno M."/>
            <person name="Ito K."/>
            <person name="Ito S."/>
            <person name="Ito T."/>
            <person name="Ito Y."/>
            <person name="Ito Y."/>
            <person name="Iwabuchi A."/>
            <person name="Kamiya K."/>
            <person name="Karasawa W."/>
            <person name="Kurita K."/>
            <person name="Katagiri S."/>
            <person name="Kikuta A."/>
            <person name="Kobayashi H."/>
            <person name="Kobayashi N."/>
            <person name="Machita K."/>
            <person name="Maehara T."/>
            <person name="Masukawa M."/>
            <person name="Mizubayashi T."/>
            <person name="Mukai Y."/>
            <person name="Nagasaki H."/>
            <person name="Nagata Y."/>
            <person name="Naito S."/>
            <person name="Nakashima M."/>
            <person name="Nakama Y."/>
            <person name="Nakamichi Y."/>
            <person name="Nakamura M."/>
            <person name="Meguro A."/>
            <person name="Negishi M."/>
            <person name="Ohta I."/>
            <person name="Ohta T."/>
            <person name="Okamoto M."/>
            <person name="Ono N."/>
            <person name="Saji S."/>
            <person name="Sakaguchi M."/>
            <person name="Sakai K."/>
            <person name="Shibata M."/>
            <person name="Shimokawa T."/>
            <person name="Song J."/>
            <person name="Takazaki Y."/>
            <person name="Terasawa K."/>
            <person name="Tsugane M."/>
            <person name="Tsuji K."/>
            <person name="Ueda S."/>
            <person name="Waki K."/>
            <person name="Yamagata H."/>
            <person name="Yamamoto M."/>
            <person name="Yamamoto S."/>
            <person name="Yamane H."/>
            <person name="Yoshiki S."/>
            <person name="Yoshihara R."/>
            <person name="Yukawa K."/>
            <person name="Zhong H."/>
            <person name="Yano M."/>
            <person name="Yuan Q."/>
            <person name="Ouyang S."/>
            <person name="Liu J."/>
            <person name="Jones K.M."/>
            <person name="Gansberger K."/>
            <person name="Moffat K."/>
            <person name="Hill J."/>
            <person name="Bera J."/>
            <person name="Fadrosh D."/>
            <person name="Jin S."/>
            <person name="Johri S."/>
            <person name="Kim M."/>
            <person name="Overton L."/>
            <person name="Reardon M."/>
            <person name="Tsitrin T."/>
            <person name="Vuong H."/>
            <person name="Weaver B."/>
            <person name="Ciecko A."/>
            <person name="Tallon L."/>
            <person name="Jackson J."/>
            <person name="Pai G."/>
            <person name="Aken S.V."/>
            <person name="Utterback T."/>
            <person name="Reidmuller S."/>
            <person name="Feldblyum T."/>
            <person name="Hsiao J."/>
            <person name="Zismann V."/>
            <person name="Iobst S."/>
            <person name="de Vazeille A.R."/>
            <person name="Buell C.R."/>
            <person name="Ying K."/>
            <person name="Li Y."/>
            <person name="Lu T."/>
            <person name="Huang Y."/>
            <person name="Zhao Q."/>
            <person name="Feng Q."/>
            <person name="Zhang L."/>
            <person name="Zhu J."/>
            <person name="Weng Q."/>
            <person name="Mu J."/>
            <person name="Lu Y."/>
            <person name="Fan D."/>
            <person name="Liu Y."/>
            <person name="Guan J."/>
            <person name="Zhang Y."/>
            <person name="Yu S."/>
            <person name="Liu X."/>
            <person name="Zhang Y."/>
            <person name="Hong G."/>
            <person name="Han B."/>
            <person name="Choisne N."/>
            <person name="Demange N."/>
            <person name="Orjeda G."/>
            <person name="Samain S."/>
            <person name="Cattolico L."/>
            <person name="Pelletier E."/>
            <person name="Couloux A."/>
            <person name="Segurens B."/>
            <person name="Wincker P."/>
            <person name="D'Hont A."/>
            <person name="Scarpelli C."/>
            <person name="Weissenbach J."/>
            <person name="Salanoubat M."/>
            <person name="Quetier F."/>
            <person name="Yu Y."/>
            <person name="Kim H.R."/>
            <person name="Rambo T."/>
            <person name="Currie J."/>
            <person name="Collura K."/>
            <person name="Luo M."/>
            <person name="Yang T."/>
            <person name="Ammiraju J.S.S."/>
            <person name="Engler F."/>
            <person name="Soderlund C."/>
            <person name="Wing R.A."/>
            <person name="Palmer L.E."/>
            <person name="de la Bastide M."/>
            <person name="Spiegel L."/>
            <person name="Nascimento L."/>
            <person name="Zutavern T."/>
            <person name="O'Shaughnessy A."/>
            <person name="Dike S."/>
            <person name="Dedhia N."/>
            <person name="Preston R."/>
            <person name="Balija V."/>
            <person name="McCombie W.R."/>
            <person name="Chow T."/>
            <person name="Chen H."/>
            <person name="Chung M."/>
            <person name="Chen C."/>
            <person name="Shaw J."/>
            <person name="Wu H."/>
            <person name="Hsiao K."/>
            <person name="Chao Y."/>
            <person name="Chu M."/>
            <person name="Cheng C."/>
            <person name="Hour A."/>
            <person name="Lee P."/>
            <person name="Lin S."/>
            <person name="Lin Y."/>
            <person name="Liou J."/>
            <person name="Liu S."/>
            <person name="Hsing Y."/>
            <person name="Raghuvanshi S."/>
            <person name="Mohanty A."/>
            <person name="Bharti A.K."/>
            <person name="Gaur A."/>
            <person name="Gupta V."/>
            <person name="Kumar D."/>
            <person name="Ravi V."/>
            <person name="Vij S."/>
            <person name="Kapur A."/>
            <person name="Khurana P."/>
            <person name="Khurana P."/>
            <person name="Khurana J.P."/>
            <person name="Tyagi A.K."/>
            <person name="Gaikwad K."/>
            <person name="Singh A."/>
            <person name="Dalal V."/>
            <person name="Srivastava S."/>
            <person name="Dixit A."/>
            <person name="Pal A.K."/>
            <person name="Ghazi I.A."/>
            <person name="Yadav M."/>
            <person name="Pandit A."/>
            <person name="Bhargava A."/>
            <person name="Sureshbabu K."/>
            <person name="Batra K."/>
            <person name="Sharma T.R."/>
            <person name="Mohapatra T."/>
            <person name="Singh N.K."/>
            <person name="Messing J."/>
            <person name="Nelson A.B."/>
            <person name="Fuks G."/>
            <person name="Kavchok S."/>
            <person name="Keizer G."/>
            <person name="Linton E."/>
            <person name="Llaca V."/>
            <person name="Song R."/>
            <person name="Tanyolac B."/>
            <person name="Young S."/>
            <person name="Ho-Il K."/>
            <person name="Hahn J.H."/>
            <person name="Sangsakoo G."/>
            <person name="Vanavichit A."/>
            <person name="de Mattos Luiz.A.T."/>
            <person name="Zimmer P.D."/>
            <person name="Malone G."/>
            <person name="Dellagostin O."/>
            <person name="de Oliveira A.C."/>
            <person name="Bevan M."/>
            <person name="Bancroft I."/>
            <person name="Minx P."/>
            <person name="Cordum H."/>
            <person name="Wilson R."/>
            <person name="Cheng Z."/>
            <person name="Jin W."/>
            <person name="Jiang J."/>
            <person name="Leong S.A."/>
            <person name="Iwama H."/>
            <person name="Gojobori T."/>
            <person name="Itoh T."/>
            <person name="Niimura Y."/>
            <person name="Fujii Y."/>
            <person name="Habara T."/>
            <person name="Sakai H."/>
            <person name="Sato Y."/>
            <person name="Wilson G."/>
            <person name="Kumar K."/>
            <person name="McCouch S."/>
            <person name="Juretic N."/>
            <person name="Hoen D."/>
            <person name="Wright S."/>
            <person name="Bruskiewich R."/>
            <person name="Bureau T."/>
            <person name="Miyao A."/>
            <person name="Hirochika H."/>
            <person name="Nishikawa T."/>
            <person name="Kadowaki K."/>
            <person name="Sugiura M."/>
            <person name="Burr B."/>
            <person name="Sasaki T."/>
        </authorList>
    </citation>
    <scope>NUCLEOTIDE SEQUENCE [LARGE SCALE GENOMIC DNA]</scope>
    <source>
        <strain evidence="3">cv. Nipponbare</strain>
    </source>
</reference>
<accession>Q0JE92</accession>
<name>Q0JE92_ORYSJ</name>
<evidence type="ECO:0000313" key="2">
    <source>
        <dbReference type="EMBL" id="BAF14345.1"/>
    </source>
</evidence>
<gene>
    <name evidence="2" type="ordered locus">Os04g0309400</name>
</gene>
<dbReference type="KEGG" id="dosa:Os04g0309400"/>
<feature type="region of interest" description="Disordered" evidence="1">
    <location>
        <begin position="40"/>
        <end position="63"/>
    </location>
</feature>
<proteinExistence type="predicted"/>
<evidence type="ECO:0000313" key="3">
    <source>
        <dbReference type="Proteomes" id="UP000000763"/>
    </source>
</evidence>
<organism evidence="2 3">
    <name type="scientific">Oryza sativa subsp. japonica</name>
    <name type="common">Rice</name>
    <dbReference type="NCBI Taxonomy" id="39947"/>
    <lineage>
        <taxon>Eukaryota</taxon>
        <taxon>Viridiplantae</taxon>
        <taxon>Streptophyta</taxon>
        <taxon>Embryophyta</taxon>
        <taxon>Tracheophyta</taxon>
        <taxon>Spermatophyta</taxon>
        <taxon>Magnoliopsida</taxon>
        <taxon>Liliopsida</taxon>
        <taxon>Poales</taxon>
        <taxon>Poaceae</taxon>
        <taxon>BOP clade</taxon>
        <taxon>Oryzoideae</taxon>
        <taxon>Oryzeae</taxon>
        <taxon>Oryzinae</taxon>
        <taxon>Oryza</taxon>
        <taxon>Oryza sativa</taxon>
    </lineage>
</organism>